<sequence length="129" mass="14690">MSVSWKVNGFMGLIASLFTYFFSYPNNTWQTSLFRAGLGFLLFYVLGIMLQFLFHQVDTMNSTNRDQKQNRSKDTPAKSEANIQGGDIPLEEPSFQAFPLEALHSGGDEKDLEKTVQTIRTWNLQNQEG</sequence>
<feature type="transmembrane region" description="Helical" evidence="2">
    <location>
        <begin position="7"/>
        <end position="24"/>
    </location>
</feature>
<dbReference type="Proteomes" id="UP000838308">
    <property type="component" value="Unassembled WGS sequence"/>
</dbReference>
<proteinExistence type="predicted"/>
<evidence type="ECO:0000313" key="4">
    <source>
        <dbReference type="Proteomes" id="UP000838308"/>
    </source>
</evidence>
<evidence type="ECO:0000256" key="1">
    <source>
        <dbReference type="SAM" id="MobiDB-lite"/>
    </source>
</evidence>
<reference evidence="3" key="1">
    <citation type="submission" date="2022-04" db="EMBL/GenBank/DDBJ databases">
        <authorList>
            <person name="Criscuolo A."/>
        </authorList>
    </citation>
    <scope>NUCLEOTIDE SEQUENCE</scope>
    <source>
        <strain evidence="3">CIP111895</strain>
    </source>
</reference>
<keyword evidence="2" id="KW-0472">Membrane</keyword>
<dbReference type="RefSeq" id="WP_248733248.1">
    <property type="nucleotide sequence ID" value="NZ_CALBWS010000001.1"/>
</dbReference>
<feature type="compositionally biased region" description="Basic and acidic residues" evidence="1">
    <location>
        <begin position="65"/>
        <end position="77"/>
    </location>
</feature>
<accession>A0ABM9EJW9</accession>
<dbReference type="EMBL" id="CALBWS010000001">
    <property type="protein sequence ID" value="CAH2712875.1"/>
    <property type="molecule type" value="Genomic_DNA"/>
</dbReference>
<organism evidence="3 4">
    <name type="scientific">Neobacillus rhizosphaerae</name>
    <dbReference type="NCBI Taxonomy" id="2880965"/>
    <lineage>
        <taxon>Bacteria</taxon>
        <taxon>Bacillati</taxon>
        <taxon>Bacillota</taxon>
        <taxon>Bacilli</taxon>
        <taxon>Bacillales</taxon>
        <taxon>Bacillaceae</taxon>
        <taxon>Neobacillus</taxon>
    </lineage>
</organism>
<keyword evidence="2" id="KW-1133">Transmembrane helix</keyword>
<feature type="region of interest" description="Disordered" evidence="1">
    <location>
        <begin position="63"/>
        <end position="87"/>
    </location>
</feature>
<evidence type="ECO:0000313" key="3">
    <source>
        <dbReference type="EMBL" id="CAH2712875.1"/>
    </source>
</evidence>
<keyword evidence="2" id="KW-0812">Transmembrane</keyword>
<feature type="transmembrane region" description="Helical" evidence="2">
    <location>
        <begin position="36"/>
        <end position="54"/>
    </location>
</feature>
<evidence type="ECO:0000256" key="2">
    <source>
        <dbReference type="SAM" id="Phobius"/>
    </source>
</evidence>
<gene>
    <name evidence="3" type="ORF">BACCIP111895_00008</name>
</gene>
<keyword evidence="4" id="KW-1185">Reference proteome</keyword>
<name>A0ABM9EJW9_9BACI</name>
<comment type="caution">
    <text evidence="3">The sequence shown here is derived from an EMBL/GenBank/DDBJ whole genome shotgun (WGS) entry which is preliminary data.</text>
</comment>
<protein>
    <submittedName>
        <fullName evidence="3">Uncharacterized protein</fullName>
    </submittedName>
</protein>